<name>A0ABP0RL72_9DINO</name>
<feature type="region of interest" description="Disordered" evidence="1">
    <location>
        <begin position="328"/>
        <end position="376"/>
    </location>
</feature>
<evidence type="ECO:0000313" key="2">
    <source>
        <dbReference type="EMBL" id="CAK9101034.1"/>
    </source>
</evidence>
<dbReference type="EMBL" id="CAXAMM010041744">
    <property type="protein sequence ID" value="CAK9101034.1"/>
    <property type="molecule type" value="Genomic_DNA"/>
</dbReference>
<sequence>KLGWMSVVVKQGLAESAAALKDPGSLPGFMFQTSDVANLAALFKHLKVVLFEVSMVVSEEGITITQPCCEETLLVHCHFPRFNFTRFRCEGKRQICVTPRLHELLDNHQQRDILIWEVKKKQPFKLTMTRLRQGDPNAREEIELNLIQREHEEFEAEDQAVMTRYCFNPGNFKVLADSLKIAELDFLCSMASMEFDQEGEVTVSAQNDASFVQRIKVRILTEMDRVVNFSDHGAAPEAEGGALQKQHHRLVYLNLIMKFCAAFPGDVHVYTEKRGELIVFEVQVGALGKLRITMLACDQGGPDPAEEGGPLAARLGVLARGRLLSDLGLGQSKVPPTGRDDDVDHGGEELEDGLLVGPEDVRPVEEVAHGRDDHAL</sequence>
<dbReference type="Proteomes" id="UP001642464">
    <property type="component" value="Unassembled WGS sequence"/>
</dbReference>
<dbReference type="Gene3D" id="3.70.10.10">
    <property type="match status" value="1"/>
</dbReference>
<keyword evidence="3" id="KW-1185">Reference proteome</keyword>
<comment type="caution">
    <text evidence="2">The sequence shown here is derived from an EMBL/GenBank/DDBJ whole genome shotgun (WGS) entry which is preliminary data.</text>
</comment>
<evidence type="ECO:0000256" key="1">
    <source>
        <dbReference type="SAM" id="MobiDB-lite"/>
    </source>
</evidence>
<protein>
    <recommendedName>
        <fullName evidence="4">Proliferating cell nuclear antigen</fullName>
    </recommendedName>
</protein>
<proteinExistence type="predicted"/>
<dbReference type="InterPro" id="IPR046938">
    <property type="entry name" value="DNA_clamp_sf"/>
</dbReference>
<dbReference type="SUPFAM" id="SSF55979">
    <property type="entry name" value="DNA clamp"/>
    <property type="match status" value="1"/>
</dbReference>
<feature type="compositionally biased region" description="Basic and acidic residues" evidence="1">
    <location>
        <begin position="359"/>
        <end position="376"/>
    </location>
</feature>
<feature type="non-terminal residue" evidence="2">
    <location>
        <position position="1"/>
    </location>
</feature>
<feature type="compositionally biased region" description="Basic and acidic residues" evidence="1">
    <location>
        <begin position="338"/>
        <end position="348"/>
    </location>
</feature>
<gene>
    <name evidence="2" type="ORF">SCF082_LOCUS47252</name>
</gene>
<evidence type="ECO:0000313" key="3">
    <source>
        <dbReference type="Proteomes" id="UP001642464"/>
    </source>
</evidence>
<evidence type="ECO:0008006" key="4">
    <source>
        <dbReference type="Google" id="ProtNLM"/>
    </source>
</evidence>
<accession>A0ABP0RL72</accession>
<reference evidence="2 3" key="1">
    <citation type="submission" date="2024-02" db="EMBL/GenBank/DDBJ databases">
        <authorList>
            <person name="Chen Y."/>
            <person name="Shah S."/>
            <person name="Dougan E. K."/>
            <person name="Thang M."/>
            <person name="Chan C."/>
        </authorList>
    </citation>
    <scope>NUCLEOTIDE SEQUENCE [LARGE SCALE GENOMIC DNA]</scope>
</reference>
<organism evidence="2 3">
    <name type="scientific">Durusdinium trenchii</name>
    <dbReference type="NCBI Taxonomy" id="1381693"/>
    <lineage>
        <taxon>Eukaryota</taxon>
        <taxon>Sar</taxon>
        <taxon>Alveolata</taxon>
        <taxon>Dinophyceae</taxon>
        <taxon>Suessiales</taxon>
        <taxon>Symbiodiniaceae</taxon>
        <taxon>Durusdinium</taxon>
    </lineage>
</organism>